<accession>A0A0G1XAK1</accession>
<dbReference type="AlphaFoldDB" id="A0A0G1XAK1"/>
<evidence type="ECO:0000256" key="1">
    <source>
        <dbReference type="SAM" id="Phobius"/>
    </source>
</evidence>
<keyword evidence="1" id="KW-1133">Transmembrane helix</keyword>
<dbReference type="EMBL" id="LCRA01000006">
    <property type="protein sequence ID" value="KKW27870.1"/>
    <property type="molecule type" value="Genomic_DNA"/>
</dbReference>
<protein>
    <recommendedName>
        <fullName evidence="4">YfhO family protein</fullName>
    </recommendedName>
</protein>
<evidence type="ECO:0000313" key="3">
    <source>
        <dbReference type="Proteomes" id="UP000034185"/>
    </source>
</evidence>
<dbReference type="Proteomes" id="UP000034185">
    <property type="component" value="Unassembled WGS sequence"/>
</dbReference>
<feature type="transmembrane region" description="Helical" evidence="1">
    <location>
        <begin position="221"/>
        <end position="242"/>
    </location>
</feature>
<evidence type="ECO:0008006" key="4">
    <source>
        <dbReference type="Google" id="ProtNLM"/>
    </source>
</evidence>
<evidence type="ECO:0000313" key="2">
    <source>
        <dbReference type="EMBL" id="KKW27870.1"/>
    </source>
</evidence>
<organism evidence="2 3">
    <name type="scientific">Candidatus Kaiserbacteria bacterium GW2011_GWB1_52_6</name>
    <dbReference type="NCBI Taxonomy" id="1618674"/>
    <lineage>
        <taxon>Bacteria</taxon>
        <taxon>Candidatus Kaiseribacteriota</taxon>
    </lineage>
</organism>
<keyword evidence="1" id="KW-0812">Transmembrane</keyword>
<feature type="transmembrane region" description="Helical" evidence="1">
    <location>
        <begin position="12"/>
        <end position="32"/>
    </location>
</feature>
<reference evidence="2 3" key="1">
    <citation type="journal article" date="2015" name="Nature">
        <title>rRNA introns, odd ribosomes, and small enigmatic genomes across a large radiation of phyla.</title>
        <authorList>
            <person name="Brown C.T."/>
            <person name="Hug L.A."/>
            <person name="Thomas B.C."/>
            <person name="Sharon I."/>
            <person name="Castelle C.J."/>
            <person name="Singh A."/>
            <person name="Wilkins M.J."/>
            <person name="Williams K.H."/>
            <person name="Banfield J.F."/>
        </authorList>
    </citation>
    <scope>NUCLEOTIDE SEQUENCE [LARGE SCALE GENOMIC DNA]</scope>
</reference>
<keyword evidence="1" id="KW-0472">Membrane</keyword>
<feature type="transmembrane region" description="Helical" evidence="1">
    <location>
        <begin position="363"/>
        <end position="383"/>
    </location>
</feature>
<gene>
    <name evidence="2" type="ORF">UY70_C0006G0019</name>
</gene>
<feature type="transmembrane region" description="Helical" evidence="1">
    <location>
        <begin position="296"/>
        <end position="318"/>
    </location>
</feature>
<feature type="transmembrane region" description="Helical" evidence="1">
    <location>
        <begin position="330"/>
        <end position="351"/>
    </location>
</feature>
<comment type="caution">
    <text evidence="2">The sequence shown here is derived from an EMBL/GenBank/DDBJ whole genome shotgun (WGS) entry which is preliminary data.</text>
</comment>
<proteinExistence type="predicted"/>
<feature type="transmembrane region" description="Helical" evidence="1">
    <location>
        <begin position="105"/>
        <end position="123"/>
    </location>
</feature>
<feature type="transmembrane region" description="Helical" evidence="1">
    <location>
        <begin position="266"/>
        <end position="284"/>
    </location>
</feature>
<sequence length="591" mass="66676">MSASFFVRYRWPLICLSVIFLVSLTRLIPIVLEGGGFYGAAGQEYIDNIYSTMVREVTDGYPLVGNPFYIEHQGSIAPAFIAPFWVAALPMMAGLPFAATLELNFTLWSLIFGIVLYIFFRQLDVSGRWSAIGTIGTYLLLFGQIVNFTALLVYPVFLLFILAFFLWFDRPNTIRDAFLGFAAAFAIYEYTFLLQVVAVFLVLAFVFLLCTRDWVRVRHALIVGAYTSVLCIPFLIMTLMQLNDPSYMESMVRTGLGYTHIPSGEVIRIGTCVVLFAISIYLSWKWIFRTREFPHALFVIQYMLLGMATLIVSAGNIVTGLDMETASHAARFTTIWLIVGSIAAAYFLFVARTAIAQLSMKRKMAFGCVLLLTLLSGASYLHVDPYFGLADINSSRMAALEALAVMPAMQWLDANEQEQKVIWTNPDTGNHLYIFIPNYTKHYLLYTYSATVELLLTSEQEERYLVANALSKVTLESIAADLPAYDGGGALLDTPSIANRGVKICRALHLSLLGYQCGSLTDARTLFASHFADMYKKFTTDIRPHLRDELKKFHVSYIMKDLRTDADFHPERLPYVKEVYSDGRFKIYKII</sequence>
<feature type="transmembrane region" description="Helical" evidence="1">
    <location>
        <begin position="151"/>
        <end position="168"/>
    </location>
</feature>
<name>A0A0G1XAK1_9BACT</name>
<feature type="transmembrane region" description="Helical" evidence="1">
    <location>
        <begin position="180"/>
        <end position="209"/>
    </location>
</feature>